<dbReference type="Gene3D" id="2.40.320.10">
    <property type="entry name" value="Hypothetical Protein Pfu-838710-001"/>
    <property type="match status" value="1"/>
</dbReference>
<evidence type="ECO:0000259" key="1">
    <source>
        <dbReference type="PROSITE" id="PS51707"/>
    </source>
</evidence>
<dbReference type="InterPro" id="IPR023577">
    <property type="entry name" value="CYTH_domain"/>
</dbReference>
<dbReference type="InterPro" id="IPR012042">
    <property type="entry name" value="NeuTTM/CthTTM-like"/>
</dbReference>
<organism evidence="2 3">
    <name type="scientific">Flavobacterium agricola</name>
    <dbReference type="NCBI Taxonomy" id="2870839"/>
    <lineage>
        <taxon>Bacteria</taxon>
        <taxon>Pseudomonadati</taxon>
        <taxon>Bacteroidota</taxon>
        <taxon>Flavobacteriia</taxon>
        <taxon>Flavobacteriales</taxon>
        <taxon>Flavobacteriaceae</taxon>
        <taxon>Flavobacterium</taxon>
    </lineage>
</organism>
<dbReference type="PIRSF" id="PIRSF016487">
    <property type="entry name" value="CYTH_UCP016487"/>
    <property type="match status" value="1"/>
</dbReference>
<dbReference type="CDD" id="cd07891">
    <property type="entry name" value="CYTH-like_CthTTM-like_1"/>
    <property type="match status" value="1"/>
</dbReference>
<dbReference type="Proteomes" id="UP001163328">
    <property type="component" value="Chromosome"/>
</dbReference>
<dbReference type="PANTHER" id="PTHR40114:SF1">
    <property type="entry name" value="SLR0698 PROTEIN"/>
    <property type="match status" value="1"/>
</dbReference>
<evidence type="ECO:0000313" key="2">
    <source>
        <dbReference type="EMBL" id="UYW00872.1"/>
    </source>
</evidence>
<accession>A0ABY6LY13</accession>
<gene>
    <name evidence="2" type="ORF">K5I29_10210</name>
</gene>
<protein>
    <submittedName>
        <fullName evidence="2">CYTH domain-containing protein</fullName>
    </submittedName>
</protein>
<name>A0ABY6LY13_9FLAO</name>
<dbReference type="SUPFAM" id="SSF55154">
    <property type="entry name" value="CYTH-like phosphatases"/>
    <property type="match status" value="1"/>
</dbReference>
<reference evidence="2" key="1">
    <citation type="submission" date="2021-08" db="EMBL/GenBank/DDBJ databases">
        <title>Flavobacterium sp. strain CC-SYL302.</title>
        <authorList>
            <person name="Lin S.-Y."/>
            <person name="Lee T.-H."/>
            <person name="Young C.-C."/>
        </authorList>
    </citation>
    <scope>NUCLEOTIDE SEQUENCE</scope>
    <source>
        <strain evidence="2">CC-SYL302</strain>
    </source>
</reference>
<dbReference type="SMART" id="SM01118">
    <property type="entry name" value="CYTH"/>
    <property type="match status" value="1"/>
</dbReference>
<dbReference type="PANTHER" id="PTHR40114">
    <property type="entry name" value="SLR0698 PROTEIN"/>
    <property type="match status" value="1"/>
</dbReference>
<dbReference type="PROSITE" id="PS51707">
    <property type="entry name" value="CYTH"/>
    <property type="match status" value="1"/>
</dbReference>
<dbReference type="InterPro" id="IPR033469">
    <property type="entry name" value="CYTH-like_dom_sf"/>
</dbReference>
<sequence>MSATIEIEKKYTVKDTVFLTEKYSSEKIIQGYLSTDSERVVRVRVKGNKGFITIKGKSFANGTSRFEWEKEIEVAEVLALLPLCLPGVINKTRYLVPYNNQMFEVDVFEDENQGLVLAELELQNAQQIIDLPDWIAEEVTQDARYYNAYLTQHPFTTW</sequence>
<feature type="domain" description="CYTH" evidence="1">
    <location>
        <begin position="4"/>
        <end position="152"/>
    </location>
</feature>
<keyword evidence="3" id="KW-1185">Reference proteome</keyword>
<dbReference type="Pfam" id="PF01928">
    <property type="entry name" value="CYTH"/>
    <property type="match status" value="1"/>
</dbReference>
<proteinExistence type="predicted"/>
<dbReference type="RefSeq" id="WP_264433063.1">
    <property type="nucleotide sequence ID" value="NZ_CP081495.1"/>
</dbReference>
<dbReference type="EMBL" id="CP081495">
    <property type="protein sequence ID" value="UYW00872.1"/>
    <property type="molecule type" value="Genomic_DNA"/>
</dbReference>
<evidence type="ECO:0000313" key="3">
    <source>
        <dbReference type="Proteomes" id="UP001163328"/>
    </source>
</evidence>